<proteinExistence type="predicted"/>
<accession>A0A8S1Q0M1</accession>
<organism evidence="1 2">
    <name type="scientific">Paramecium sonneborni</name>
    <dbReference type="NCBI Taxonomy" id="65129"/>
    <lineage>
        <taxon>Eukaryota</taxon>
        <taxon>Sar</taxon>
        <taxon>Alveolata</taxon>
        <taxon>Ciliophora</taxon>
        <taxon>Intramacronucleata</taxon>
        <taxon>Oligohymenophorea</taxon>
        <taxon>Peniculida</taxon>
        <taxon>Parameciidae</taxon>
        <taxon>Paramecium</taxon>
    </lineage>
</organism>
<dbReference type="Proteomes" id="UP000692954">
    <property type="component" value="Unassembled WGS sequence"/>
</dbReference>
<comment type="caution">
    <text evidence="1">The sequence shown here is derived from an EMBL/GenBank/DDBJ whole genome shotgun (WGS) entry which is preliminary data.</text>
</comment>
<evidence type="ECO:0000313" key="2">
    <source>
        <dbReference type="Proteomes" id="UP000692954"/>
    </source>
</evidence>
<evidence type="ECO:0000313" key="1">
    <source>
        <dbReference type="EMBL" id="CAD8108832.1"/>
    </source>
</evidence>
<dbReference type="AlphaFoldDB" id="A0A8S1Q0M1"/>
<gene>
    <name evidence="1" type="ORF">PSON_ATCC_30995.1.T0920094</name>
</gene>
<dbReference type="EMBL" id="CAJJDN010000092">
    <property type="protein sequence ID" value="CAD8108832.1"/>
    <property type="molecule type" value="Genomic_DNA"/>
</dbReference>
<name>A0A8S1Q0M1_9CILI</name>
<keyword evidence="2" id="KW-1185">Reference proteome</keyword>
<reference evidence="1" key="1">
    <citation type="submission" date="2021-01" db="EMBL/GenBank/DDBJ databases">
        <authorList>
            <consortium name="Genoscope - CEA"/>
            <person name="William W."/>
        </authorList>
    </citation>
    <scope>NUCLEOTIDE SEQUENCE</scope>
</reference>
<protein>
    <submittedName>
        <fullName evidence="1">Uncharacterized protein</fullName>
    </submittedName>
</protein>
<sequence length="169" mass="20428">MVKQQKIQYNYYSFSIRFQQFKIELLYDDVNINSKTLSKANKNPNTTILINILFSVIFRKKKRKKLWNFNKNFQNQFKFLFETTKNPSIFIKEFTIQISDFKKPQNIQYIKRVCVLILQIIQKEDQGRPFDNINSNLKHLLLIFINTQTIQLIRDFFESLISSTHKFDQ</sequence>